<dbReference type="Proteomes" id="UP001482513">
    <property type="component" value="Unassembled WGS sequence"/>
</dbReference>
<reference evidence="1 2" key="1">
    <citation type="submission" date="2022-04" db="EMBL/GenBank/DDBJ databases">
        <title>Positive selection, recombination, and allopatry shape intraspecific diversity of widespread and dominant cyanobacteria.</title>
        <authorList>
            <person name="Wei J."/>
            <person name="Shu W."/>
            <person name="Hu C."/>
        </authorList>
    </citation>
    <scope>NUCLEOTIDE SEQUENCE [LARGE SCALE GENOMIC DNA]</scope>
    <source>
        <strain evidence="1 2">DQ-A4</strain>
    </source>
</reference>
<evidence type="ECO:0000313" key="1">
    <source>
        <dbReference type="EMBL" id="MEP0949185.1"/>
    </source>
</evidence>
<name>A0ABV0K8W4_9CYAN</name>
<gene>
    <name evidence="1" type="ORF">NC992_20060</name>
</gene>
<accession>A0ABV0K8W4</accession>
<dbReference type="RefSeq" id="WP_190694278.1">
    <property type="nucleotide sequence ID" value="NZ_JAMPKX010000010.1"/>
</dbReference>
<evidence type="ECO:0008006" key="3">
    <source>
        <dbReference type="Google" id="ProtNLM"/>
    </source>
</evidence>
<evidence type="ECO:0000313" key="2">
    <source>
        <dbReference type="Proteomes" id="UP001482513"/>
    </source>
</evidence>
<dbReference type="EMBL" id="JAMPKX010000010">
    <property type="protein sequence ID" value="MEP0949185.1"/>
    <property type="molecule type" value="Genomic_DNA"/>
</dbReference>
<proteinExistence type="predicted"/>
<sequence>MTTQDRGAKIQAPSARPSVDLAKLLELLADSIVTEQDPSQDSDPKKRSLFLFSADPATNKTRLRVCTSAVLLRLFSHTKFKDAFKPSDTGGFVQDFNAPPFGLRAKLGGELPEGNPAKLPGHLDKMIAAIDQALDAALPDESDLPKLLLDRPAQQLQTLASSVGATFKDQVYQANLQPLAFDSSDRNRSAAVAKVLVAVEQVEADNCFGRMKEAIASRLEQRGFDEDDIGDAIDSLEAERDRADSQITRFLNFLDDAALSRVRLNVAFRIMETVAEQARSSTQRDNQYLVEYIDRALALVETVKADGLSVDLTAHYGQNAEFDLATYLNQATFYTCLAVWPEWKTQIFEEKVSSKDSYGVQRGVSYRFRINGNNPEKGKPAFDARLDFISETLLAEDPLSVSPYSLCRRLAELIVLDAVIPKLSGEAQEISTTTITQTLQTRLATLMADGRPGIQTLIQDLRDRTGAMQAVSRAMIKLLQDKGNKIVAQAQRRTAQQFICVKRGVVAWSRLEGAEPGVKDLLVSAPTQNQESVEWFNHIEISDTPDVTQLLFSLKVTTELTEHNLVPNKGADPHIMQAQRLFPGQLLQVIWVPCESGKDQPYNLTPTAKQAKAWALSSSVLVEYELRTLTRQSRAQKGGADTQQWHAAAIAAFPLLIYCCLWRIIQRLREGAAESPTDFTTLMLRLQQTGKNSDSEGEAYVYGAAQSIEALLAQDGPVRMQGITLDNLASDSARYVKSGAFDALVSAFPLALTTPSQPHVETIGLISYSTRPCDEAPTSNGDNRSHLFFTQSYIASAIAQPFSGYELKPERTQSDIVRSHEEMQNQRLVREEIGHLRQLGCKHIILLSHAYGGRHLNRIADHNSPLTPVTFLEEVFQSFPDLILYPLLRDVFPATRLRKRDRKEAAFEILKAEDHVNFLPNTAMDVVRDIIPVYTFATLHAVDEEKRPQSGFCVYFLVSDHRVRDIRAERGRQHLLDPEGDSQIHPCLIAVLRGLHFIEAERGVKGGQLIPVLDPFRWISPATREATGEVEILHSRRRGLVHLSYPALLTHVSQTLHRRQP</sequence>
<protein>
    <recommendedName>
        <fullName evidence="3">CHAT domain-containing protein</fullName>
    </recommendedName>
</protein>
<comment type="caution">
    <text evidence="1">The sequence shown here is derived from an EMBL/GenBank/DDBJ whole genome shotgun (WGS) entry which is preliminary data.</text>
</comment>
<keyword evidence="2" id="KW-1185">Reference proteome</keyword>
<organism evidence="1 2">
    <name type="scientific">Leptolyngbya subtilissima DQ-A4</name>
    <dbReference type="NCBI Taxonomy" id="2933933"/>
    <lineage>
        <taxon>Bacteria</taxon>
        <taxon>Bacillati</taxon>
        <taxon>Cyanobacteriota</taxon>
        <taxon>Cyanophyceae</taxon>
        <taxon>Leptolyngbyales</taxon>
        <taxon>Leptolyngbyaceae</taxon>
        <taxon>Leptolyngbya group</taxon>
        <taxon>Leptolyngbya</taxon>
    </lineage>
</organism>